<dbReference type="GO" id="GO:0005262">
    <property type="term" value="F:calcium channel activity"/>
    <property type="evidence" value="ECO:0007669"/>
    <property type="project" value="TreeGrafter"/>
</dbReference>
<dbReference type="Gene3D" id="1.20.1420.30">
    <property type="entry name" value="NCX, central ion-binding region"/>
    <property type="match status" value="2"/>
</dbReference>
<dbReference type="PANTHER" id="PTHR10846:SF8">
    <property type="entry name" value="INNER MEMBRANE PROTEIN YRBG"/>
    <property type="match status" value="1"/>
</dbReference>
<dbReference type="PATRIC" id="fig|1305737.6.peg.3332"/>
<dbReference type="eggNOG" id="COG0530">
    <property type="taxonomic scope" value="Bacteria"/>
</dbReference>
<comment type="subcellular location">
    <subcellularLocation>
        <location evidence="1">Membrane</location>
        <topology evidence="1">Multi-pass membrane protein</topology>
    </subcellularLocation>
</comment>
<dbReference type="AlphaFoldDB" id="A0A0P8AL36"/>
<evidence type="ECO:0000259" key="6">
    <source>
        <dbReference type="Pfam" id="PF01699"/>
    </source>
</evidence>
<evidence type="ECO:0000256" key="4">
    <source>
        <dbReference type="ARBA" id="ARBA00023136"/>
    </source>
</evidence>
<name>A0A0P8AL36_9BACT</name>
<dbReference type="InterPro" id="IPR004837">
    <property type="entry name" value="NaCa_Exmemb"/>
</dbReference>
<proteinExistence type="predicted"/>
<organism evidence="7 8">
    <name type="scientific">Algoriphagus marincola HL-49</name>
    <dbReference type="NCBI Taxonomy" id="1305737"/>
    <lineage>
        <taxon>Bacteria</taxon>
        <taxon>Pseudomonadati</taxon>
        <taxon>Bacteroidota</taxon>
        <taxon>Cytophagia</taxon>
        <taxon>Cytophagales</taxon>
        <taxon>Cyclobacteriaceae</taxon>
        <taxon>Algoriphagus</taxon>
    </lineage>
</organism>
<dbReference type="OrthoDB" id="9794225at2"/>
<dbReference type="GO" id="GO:0006874">
    <property type="term" value="P:intracellular calcium ion homeostasis"/>
    <property type="evidence" value="ECO:0007669"/>
    <property type="project" value="TreeGrafter"/>
</dbReference>
<dbReference type="GO" id="GO:0005886">
    <property type="term" value="C:plasma membrane"/>
    <property type="evidence" value="ECO:0007669"/>
    <property type="project" value="TreeGrafter"/>
</dbReference>
<feature type="domain" description="Sodium/calcium exchanger membrane region" evidence="6">
    <location>
        <begin position="172"/>
        <end position="312"/>
    </location>
</feature>
<feature type="transmembrane region" description="Helical" evidence="5">
    <location>
        <begin position="104"/>
        <end position="123"/>
    </location>
</feature>
<sequence>MTEYLLLIVGLAILLVGGKFLVDGASGIAVKLGMSAGLIGLTIVAFGTSAPELLVSINAALKGNSDISIGNVVGSNIANLGLVLGLSGLFYPTKITKRHIRFEYLITLIVTGVFYLVSVNGMVNRWEGIAMFLAFVSFNIYLFWLEKKGVVKESKEVEEEIEQVKNFPWWKAILFFFGGIVGLYFGSDLLVENAVMISRNFGVSERVIGVTIIAIGTSLPELITSIMAALAKETDMALGNILGSNIMNILSIIGITAIIEPISVADEFIQVDFWWMIGITVLLFPLIKTKMQISKFEGSILFLTYLAYIFFLL</sequence>
<dbReference type="NCBIfam" id="TIGR00367">
    <property type="entry name" value="calcium/sodium antiporter"/>
    <property type="match status" value="1"/>
</dbReference>
<dbReference type="PANTHER" id="PTHR10846">
    <property type="entry name" value="SODIUM/POTASSIUM/CALCIUM EXCHANGER"/>
    <property type="match status" value="1"/>
</dbReference>
<feature type="transmembrane region" description="Helical" evidence="5">
    <location>
        <begin position="207"/>
        <end position="230"/>
    </location>
</feature>
<dbReference type="Proteomes" id="UP000050421">
    <property type="component" value="Unassembled WGS sequence"/>
</dbReference>
<feature type="domain" description="Sodium/calcium exchanger membrane region" evidence="6">
    <location>
        <begin position="4"/>
        <end position="144"/>
    </location>
</feature>
<protein>
    <submittedName>
        <fullName evidence="7">Cation:H+ antiporter</fullName>
    </submittedName>
</protein>
<dbReference type="GO" id="GO:0008273">
    <property type="term" value="F:calcium, potassium:sodium antiporter activity"/>
    <property type="evidence" value="ECO:0007669"/>
    <property type="project" value="TreeGrafter"/>
</dbReference>
<dbReference type="InterPro" id="IPR004481">
    <property type="entry name" value="K/Na/Ca-exchanger"/>
</dbReference>
<keyword evidence="4 5" id="KW-0472">Membrane</keyword>
<comment type="caution">
    <text evidence="7">The sequence shown here is derived from an EMBL/GenBank/DDBJ whole genome shotgun (WGS) entry which is preliminary data.</text>
</comment>
<feature type="transmembrane region" description="Helical" evidence="5">
    <location>
        <begin position="294"/>
        <end position="311"/>
    </location>
</feature>
<feature type="transmembrane region" description="Helical" evidence="5">
    <location>
        <begin position="268"/>
        <end position="287"/>
    </location>
</feature>
<evidence type="ECO:0000256" key="1">
    <source>
        <dbReference type="ARBA" id="ARBA00004141"/>
    </source>
</evidence>
<evidence type="ECO:0000256" key="3">
    <source>
        <dbReference type="ARBA" id="ARBA00022989"/>
    </source>
</evidence>
<feature type="transmembrane region" description="Helical" evidence="5">
    <location>
        <begin position="129"/>
        <end position="146"/>
    </location>
</feature>
<dbReference type="InterPro" id="IPR044880">
    <property type="entry name" value="NCX_ion-bd_dom_sf"/>
</dbReference>
<dbReference type="EMBL" id="LJXT01000041">
    <property type="protein sequence ID" value="KPQ16311.1"/>
    <property type="molecule type" value="Genomic_DNA"/>
</dbReference>
<dbReference type="STRING" id="1305737.GCA_000526355_03319"/>
<gene>
    <name evidence="7" type="primary">yrbG</name>
    <name evidence="7" type="ORF">HLUCCX10_08065</name>
</gene>
<keyword evidence="2 5" id="KW-0812">Transmembrane</keyword>
<dbReference type="Gene3D" id="6.10.280.80">
    <property type="entry name" value="NCX, peripheral helical region"/>
    <property type="match status" value="1"/>
</dbReference>
<dbReference type="Pfam" id="PF01699">
    <property type="entry name" value="Na_Ca_ex"/>
    <property type="match status" value="2"/>
</dbReference>
<feature type="transmembrane region" description="Helical" evidence="5">
    <location>
        <begin position="167"/>
        <end position="187"/>
    </location>
</feature>
<evidence type="ECO:0000313" key="7">
    <source>
        <dbReference type="EMBL" id="KPQ16311.1"/>
    </source>
</evidence>
<feature type="transmembrane region" description="Helical" evidence="5">
    <location>
        <begin position="34"/>
        <end position="55"/>
    </location>
</feature>
<evidence type="ECO:0000256" key="5">
    <source>
        <dbReference type="SAM" id="Phobius"/>
    </source>
</evidence>
<evidence type="ECO:0000256" key="2">
    <source>
        <dbReference type="ARBA" id="ARBA00022692"/>
    </source>
</evidence>
<accession>A0A0P8AL36</accession>
<evidence type="ECO:0000313" key="8">
    <source>
        <dbReference type="Proteomes" id="UP000050421"/>
    </source>
</evidence>
<feature type="transmembrane region" description="Helical" evidence="5">
    <location>
        <begin position="242"/>
        <end position="262"/>
    </location>
</feature>
<reference evidence="7 8" key="1">
    <citation type="submission" date="2015-09" db="EMBL/GenBank/DDBJ databases">
        <title>Identification and resolution of microdiversity through metagenomic sequencing of parallel consortia.</title>
        <authorList>
            <person name="Nelson W.C."/>
            <person name="Romine M.F."/>
            <person name="Lindemann S.R."/>
        </authorList>
    </citation>
    <scope>NUCLEOTIDE SEQUENCE [LARGE SCALE GENOMIC DNA]</scope>
    <source>
        <strain evidence="7">HL-49</strain>
    </source>
</reference>
<keyword evidence="3 5" id="KW-1133">Transmembrane helix</keyword>